<dbReference type="PANTHER" id="PTHR24421">
    <property type="entry name" value="NITRATE/NITRITE SENSOR PROTEIN NARX-RELATED"/>
    <property type="match status" value="1"/>
</dbReference>
<name>A0ABY4L7W9_THEAE</name>
<dbReference type="PANTHER" id="PTHR24421:SF10">
    <property type="entry name" value="NITRATE_NITRITE SENSOR PROTEIN NARQ"/>
    <property type="match status" value="1"/>
</dbReference>
<evidence type="ECO:0000313" key="11">
    <source>
        <dbReference type="EMBL" id="UPT23365.1"/>
    </source>
</evidence>
<keyword evidence="12" id="KW-1185">Reference proteome</keyword>
<evidence type="ECO:0000256" key="2">
    <source>
        <dbReference type="ARBA" id="ARBA00012438"/>
    </source>
</evidence>
<dbReference type="Pfam" id="PF02518">
    <property type="entry name" value="HATPase_c"/>
    <property type="match status" value="1"/>
</dbReference>
<evidence type="ECO:0000256" key="7">
    <source>
        <dbReference type="ARBA" id="ARBA00022840"/>
    </source>
</evidence>
<evidence type="ECO:0000256" key="6">
    <source>
        <dbReference type="ARBA" id="ARBA00022777"/>
    </source>
</evidence>
<protein>
    <recommendedName>
        <fullName evidence="2">histidine kinase</fullName>
        <ecNumber evidence="2">2.7.13.3</ecNumber>
    </recommendedName>
</protein>
<evidence type="ECO:0000256" key="3">
    <source>
        <dbReference type="ARBA" id="ARBA00022553"/>
    </source>
</evidence>
<dbReference type="InterPro" id="IPR011712">
    <property type="entry name" value="Sig_transdc_His_kin_sub3_dim/P"/>
</dbReference>
<dbReference type="SMART" id="SM00387">
    <property type="entry name" value="HATPase_c"/>
    <property type="match status" value="1"/>
</dbReference>
<accession>A0ABY4L7W9</accession>
<keyword evidence="9" id="KW-0812">Transmembrane</keyword>
<feature type="transmembrane region" description="Helical" evidence="9">
    <location>
        <begin position="27"/>
        <end position="45"/>
    </location>
</feature>
<dbReference type="InterPro" id="IPR036890">
    <property type="entry name" value="HATPase_C_sf"/>
</dbReference>
<evidence type="ECO:0000256" key="4">
    <source>
        <dbReference type="ARBA" id="ARBA00022679"/>
    </source>
</evidence>
<evidence type="ECO:0000256" key="1">
    <source>
        <dbReference type="ARBA" id="ARBA00000085"/>
    </source>
</evidence>
<comment type="catalytic activity">
    <reaction evidence="1">
        <text>ATP + protein L-histidine = ADP + protein N-phospho-L-histidine.</text>
        <dbReference type="EC" id="2.7.13.3"/>
    </reaction>
</comment>
<proteinExistence type="predicted"/>
<keyword evidence="6 11" id="KW-0418">Kinase</keyword>
<keyword evidence="7" id="KW-0067">ATP-binding</keyword>
<dbReference type="SUPFAM" id="SSF55874">
    <property type="entry name" value="ATPase domain of HSP90 chaperone/DNA topoisomerase II/histidine kinase"/>
    <property type="match status" value="1"/>
</dbReference>
<dbReference type="EC" id="2.7.13.3" evidence="2"/>
<dbReference type="InterPro" id="IPR003594">
    <property type="entry name" value="HATPase_dom"/>
</dbReference>
<feature type="domain" description="Histidine kinase/HSP90-like ATPase" evidence="10">
    <location>
        <begin position="272"/>
        <end position="363"/>
    </location>
</feature>
<dbReference type="Proteomes" id="UP000832041">
    <property type="component" value="Chromosome"/>
</dbReference>
<keyword evidence="8" id="KW-0902">Two-component regulatory system</keyword>
<feature type="transmembrane region" description="Helical" evidence="9">
    <location>
        <begin position="126"/>
        <end position="147"/>
    </location>
</feature>
<evidence type="ECO:0000256" key="5">
    <source>
        <dbReference type="ARBA" id="ARBA00022741"/>
    </source>
</evidence>
<keyword evidence="5" id="KW-0547">Nucleotide-binding</keyword>
<evidence type="ECO:0000259" key="10">
    <source>
        <dbReference type="SMART" id="SM00387"/>
    </source>
</evidence>
<dbReference type="Gene3D" id="1.20.5.1930">
    <property type="match status" value="1"/>
</dbReference>
<keyword evidence="3" id="KW-0597">Phosphoprotein</keyword>
<dbReference type="Pfam" id="PF07730">
    <property type="entry name" value="HisKA_3"/>
    <property type="match status" value="1"/>
</dbReference>
<keyword evidence="9" id="KW-0472">Membrane</keyword>
<evidence type="ECO:0000313" key="12">
    <source>
        <dbReference type="Proteomes" id="UP000832041"/>
    </source>
</evidence>
<dbReference type="CDD" id="cd16917">
    <property type="entry name" value="HATPase_UhpB-NarQ-NarX-like"/>
    <property type="match status" value="1"/>
</dbReference>
<gene>
    <name evidence="11" type="ORF">FOF52_06145</name>
</gene>
<feature type="transmembrane region" description="Helical" evidence="9">
    <location>
        <begin position="78"/>
        <end position="96"/>
    </location>
</feature>
<dbReference type="InterPro" id="IPR050482">
    <property type="entry name" value="Sensor_HK_TwoCompSys"/>
</dbReference>
<feature type="transmembrane region" description="Helical" evidence="9">
    <location>
        <begin position="52"/>
        <end position="72"/>
    </location>
</feature>
<sequence>MDAVLAAVVFGALAVQSVAVAVSWGGGYWWFDAVVGAVVGVLALLRRRHRLLAAVGGLSVAAVSVLIAWLAGFPAEPGLAMAVALAVLTASAVRALPVRSAGAVAAAGLAVVVGSALANLESSSAVGAVNAVTWLGGLAGGLVLRLLEVRRRRTVARIRRDERLALARELHDVVAHHITGIVLEAQAGQLDARTQSGGERVRASFAGIESVACEALAAMRRVVGLLRDTDGAAPTTVAGLEELVGLVERFAKRGGPSVDLRLAETGQGWPPEVATTVHRVVQEALTNVARHAAHASSVTVSLTRDGDVVVVEVADDAAHTRHRRGGYGLVGMRERVEALGGSLSVGPCPGAGWRVRALLPLGERR</sequence>
<dbReference type="Gene3D" id="3.30.565.10">
    <property type="entry name" value="Histidine kinase-like ATPase, C-terminal domain"/>
    <property type="match status" value="1"/>
</dbReference>
<evidence type="ECO:0000256" key="9">
    <source>
        <dbReference type="SAM" id="Phobius"/>
    </source>
</evidence>
<organism evidence="11 12">
    <name type="scientific">Thermobifida alba</name>
    <name type="common">Thermomonospora alba</name>
    <dbReference type="NCBI Taxonomy" id="53522"/>
    <lineage>
        <taxon>Bacteria</taxon>
        <taxon>Bacillati</taxon>
        <taxon>Actinomycetota</taxon>
        <taxon>Actinomycetes</taxon>
        <taxon>Streptosporangiales</taxon>
        <taxon>Nocardiopsidaceae</taxon>
        <taxon>Thermobifida</taxon>
    </lineage>
</organism>
<keyword evidence="9" id="KW-1133">Transmembrane helix</keyword>
<feature type="transmembrane region" description="Helical" evidence="9">
    <location>
        <begin position="103"/>
        <end position="120"/>
    </location>
</feature>
<keyword evidence="4" id="KW-0808">Transferase</keyword>
<dbReference type="GO" id="GO:0016301">
    <property type="term" value="F:kinase activity"/>
    <property type="evidence" value="ECO:0007669"/>
    <property type="project" value="UniProtKB-KW"/>
</dbReference>
<evidence type="ECO:0000256" key="8">
    <source>
        <dbReference type="ARBA" id="ARBA00023012"/>
    </source>
</evidence>
<reference evidence="11 12" key="1">
    <citation type="submission" date="2020-04" db="EMBL/GenBank/DDBJ databases">
        <title>Thermobifida alba genome sequencing and assembly.</title>
        <authorList>
            <person name="Luzics S."/>
            <person name="Horvath B."/>
            <person name="Nagy I."/>
            <person name="Toth A."/>
            <person name="Nagy I."/>
            <person name="Kukolya J."/>
        </authorList>
    </citation>
    <scope>NUCLEOTIDE SEQUENCE [LARGE SCALE GENOMIC DNA]</scope>
    <source>
        <strain evidence="11 12">DSM 43795</strain>
    </source>
</reference>
<dbReference type="EMBL" id="CP051627">
    <property type="protein sequence ID" value="UPT23365.1"/>
    <property type="molecule type" value="Genomic_DNA"/>
</dbReference>